<dbReference type="PANTHER" id="PTHR11136:SF5">
    <property type="entry name" value="FOLYLPOLYGLUTAMATE SYNTHASE, MITOCHONDRIAL"/>
    <property type="match status" value="1"/>
</dbReference>
<dbReference type="Gene3D" id="3.40.1190.10">
    <property type="entry name" value="Mur-like, catalytic domain"/>
    <property type="match status" value="1"/>
</dbReference>
<dbReference type="SUPFAM" id="SSF53623">
    <property type="entry name" value="MurD-like peptide ligases, catalytic domain"/>
    <property type="match status" value="1"/>
</dbReference>
<evidence type="ECO:0000256" key="4">
    <source>
        <dbReference type="ARBA" id="ARBA00022840"/>
    </source>
</evidence>
<dbReference type="EMBL" id="KZ989659">
    <property type="protein sequence ID" value="RKP25676.1"/>
    <property type="molecule type" value="Genomic_DNA"/>
</dbReference>
<evidence type="ECO:0000313" key="5">
    <source>
        <dbReference type="EMBL" id="RKP25676.1"/>
    </source>
</evidence>
<evidence type="ECO:0000256" key="1">
    <source>
        <dbReference type="ARBA" id="ARBA00008276"/>
    </source>
</evidence>
<dbReference type="GO" id="GO:0005739">
    <property type="term" value="C:mitochondrion"/>
    <property type="evidence" value="ECO:0007669"/>
    <property type="project" value="TreeGrafter"/>
</dbReference>
<keyword evidence="3" id="KW-0547">Nucleotide-binding</keyword>
<dbReference type="InterPro" id="IPR036565">
    <property type="entry name" value="Mur-like_cat_sf"/>
</dbReference>
<dbReference type="Proteomes" id="UP000278143">
    <property type="component" value="Unassembled WGS sequence"/>
</dbReference>
<keyword evidence="2 5" id="KW-0436">Ligase</keyword>
<dbReference type="PANTHER" id="PTHR11136">
    <property type="entry name" value="FOLYLPOLYGLUTAMATE SYNTHASE-RELATED"/>
    <property type="match status" value="1"/>
</dbReference>
<accession>A0A4P9YZV2</accession>
<evidence type="ECO:0000256" key="2">
    <source>
        <dbReference type="ARBA" id="ARBA00022598"/>
    </source>
</evidence>
<dbReference type="AlphaFoldDB" id="A0A4P9YZV2"/>
<dbReference type="OrthoDB" id="5212574at2759"/>
<name>A0A4P9YZV2_9FUNG</name>
<sequence length="361" mass="40370">MLINVDVQKALQQLKSLRSITASSNARLRSGHKPDAGMKAVMRQWFLDIGHQLDELNQLNAIHVTGTKGKGSVCIFSESILNQWRRRHGTLRIGMLTSPHLVDVRERIRLDGEMISEALFADYFNDCWTALKASNTMEHASMPGYASFMTLMAFHVFIREKVNLVIIEVNAGGEYDLTNIIPRPTVCGITAIGIDHVALLGDTIEQIAWHKAGIAKPSVPLYSVPQQHEAATKVIETRTAAIDTHWPNDTIHLHLPLLCRLSLPGEHQYENASLAVALCDRWLCDKRGYSLIEAADDVLVPEVVRGLQSASWPGRAQTIVWAKPDSDSHRIYWFLDGAHTQESMQVSNGLRKHATIDSFMR</sequence>
<gene>
    <name evidence="5" type="ORF">SYNPS1DRAFT_15326</name>
</gene>
<comment type="similarity">
    <text evidence="1">Belongs to the folylpolyglutamate synthase family.</text>
</comment>
<dbReference type="GO" id="GO:0005524">
    <property type="term" value="F:ATP binding"/>
    <property type="evidence" value="ECO:0007669"/>
    <property type="project" value="UniProtKB-KW"/>
</dbReference>
<reference evidence="6" key="1">
    <citation type="journal article" date="2018" name="Nat. Microbiol.">
        <title>Leveraging single-cell genomics to expand the fungal tree of life.</title>
        <authorList>
            <person name="Ahrendt S.R."/>
            <person name="Quandt C.A."/>
            <person name="Ciobanu D."/>
            <person name="Clum A."/>
            <person name="Salamov A."/>
            <person name="Andreopoulos B."/>
            <person name="Cheng J.F."/>
            <person name="Woyke T."/>
            <person name="Pelin A."/>
            <person name="Henrissat B."/>
            <person name="Reynolds N.K."/>
            <person name="Benny G.L."/>
            <person name="Smith M.E."/>
            <person name="James T.Y."/>
            <person name="Grigoriev I.V."/>
        </authorList>
    </citation>
    <scope>NUCLEOTIDE SEQUENCE [LARGE SCALE GENOMIC DNA]</scope>
    <source>
        <strain evidence="6">Benny S71-1</strain>
    </source>
</reference>
<keyword evidence="4" id="KW-0067">ATP-binding</keyword>
<proteinExistence type="inferred from homology"/>
<evidence type="ECO:0000313" key="6">
    <source>
        <dbReference type="Proteomes" id="UP000278143"/>
    </source>
</evidence>
<dbReference type="GO" id="GO:0005829">
    <property type="term" value="C:cytosol"/>
    <property type="evidence" value="ECO:0007669"/>
    <property type="project" value="TreeGrafter"/>
</dbReference>
<keyword evidence="6" id="KW-1185">Reference proteome</keyword>
<dbReference type="NCBIfam" id="TIGR01499">
    <property type="entry name" value="folC"/>
    <property type="match status" value="1"/>
</dbReference>
<dbReference type="GO" id="GO:0004326">
    <property type="term" value="F:tetrahydrofolylpolyglutamate synthase activity"/>
    <property type="evidence" value="ECO:0007669"/>
    <property type="project" value="InterPro"/>
</dbReference>
<evidence type="ECO:0000256" key="3">
    <source>
        <dbReference type="ARBA" id="ARBA00022741"/>
    </source>
</evidence>
<organism evidence="5 6">
    <name type="scientific">Syncephalis pseudoplumigaleata</name>
    <dbReference type="NCBI Taxonomy" id="1712513"/>
    <lineage>
        <taxon>Eukaryota</taxon>
        <taxon>Fungi</taxon>
        <taxon>Fungi incertae sedis</taxon>
        <taxon>Zoopagomycota</taxon>
        <taxon>Zoopagomycotina</taxon>
        <taxon>Zoopagomycetes</taxon>
        <taxon>Zoopagales</taxon>
        <taxon>Piptocephalidaceae</taxon>
        <taxon>Syncephalis</taxon>
    </lineage>
</organism>
<protein>
    <submittedName>
        <fullName evidence="5">Mur ligase</fullName>
    </submittedName>
</protein>
<dbReference type="InterPro" id="IPR001645">
    <property type="entry name" value="Folylpolyglutamate_synth"/>
</dbReference>